<feature type="region of interest" description="Disordered" evidence="1">
    <location>
        <begin position="21"/>
        <end position="42"/>
    </location>
</feature>
<dbReference type="InterPro" id="IPR004401">
    <property type="entry name" value="YbaB/EbfC"/>
</dbReference>
<dbReference type="AlphaFoldDB" id="A0A3D9SMP1"/>
<dbReference type="SUPFAM" id="SSF82607">
    <property type="entry name" value="YbaB-like"/>
    <property type="match status" value="1"/>
</dbReference>
<dbReference type="Pfam" id="PF02575">
    <property type="entry name" value="YbaB_DNA_bd"/>
    <property type="match status" value="1"/>
</dbReference>
<dbReference type="GO" id="GO:0003677">
    <property type="term" value="F:DNA binding"/>
    <property type="evidence" value="ECO:0007669"/>
    <property type="project" value="UniProtKB-KW"/>
</dbReference>
<name>A0A3D9SMP1_9ACTN</name>
<keyword evidence="3" id="KW-1185">Reference proteome</keyword>
<dbReference type="Gene3D" id="3.30.1310.10">
    <property type="entry name" value="Nucleoid-associated protein YbaB-like domain"/>
    <property type="match status" value="1"/>
</dbReference>
<gene>
    <name evidence="2" type="ORF">DFJ69_2574</name>
</gene>
<dbReference type="Proteomes" id="UP000256661">
    <property type="component" value="Unassembled WGS sequence"/>
</dbReference>
<proteinExistence type="predicted"/>
<sequence>MADMAEFEQMLGETRKLLEQVRSGAAAAPGEADTPPLEGFGEAADGRIRVTAGQGGEIKGIELDPRVMRMASEELAEHLTVAVNAALTDLRSRATTSDTPIDPSVLADRLQEVQDQGLRQMGLFAQGLEDAMARFKEAGSGRGTRGG</sequence>
<keyword evidence="2" id="KW-0238">DNA-binding</keyword>
<evidence type="ECO:0000313" key="2">
    <source>
        <dbReference type="EMBL" id="REE97118.1"/>
    </source>
</evidence>
<comment type="caution">
    <text evidence="2">The sequence shown here is derived from an EMBL/GenBank/DDBJ whole genome shotgun (WGS) entry which is preliminary data.</text>
</comment>
<dbReference type="InterPro" id="IPR036894">
    <property type="entry name" value="YbaB-like_sf"/>
</dbReference>
<reference evidence="2 3" key="1">
    <citation type="submission" date="2018-08" db="EMBL/GenBank/DDBJ databases">
        <title>Sequencing the genomes of 1000 actinobacteria strains.</title>
        <authorList>
            <person name="Klenk H.-P."/>
        </authorList>
    </citation>
    <scope>NUCLEOTIDE SEQUENCE [LARGE SCALE GENOMIC DNA]</scope>
    <source>
        <strain evidence="2 3">DSM 43927</strain>
    </source>
</reference>
<dbReference type="EMBL" id="QTTT01000001">
    <property type="protein sequence ID" value="REE97118.1"/>
    <property type="molecule type" value="Genomic_DNA"/>
</dbReference>
<accession>A0A3D9SMP1</accession>
<evidence type="ECO:0000313" key="3">
    <source>
        <dbReference type="Proteomes" id="UP000256661"/>
    </source>
</evidence>
<organism evidence="2 3">
    <name type="scientific">Thermomonospora umbrina</name>
    <dbReference type="NCBI Taxonomy" id="111806"/>
    <lineage>
        <taxon>Bacteria</taxon>
        <taxon>Bacillati</taxon>
        <taxon>Actinomycetota</taxon>
        <taxon>Actinomycetes</taxon>
        <taxon>Streptosporangiales</taxon>
        <taxon>Thermomonosporaceae</taxon>
        <taxon>Thermomonospora</taxon>
    </lineage>
</organism>
<protein>
    <submittedName>
        <fullName evidence="2">YbaB/EbfC DNA-binding family protein</fullName>
    </submittedName>
</protein>
<evidence type="ECO:0000256" key="1">
    <source>
        <dbReference type="SAM" id="MobiDB-lite"/>
    </source>
</evidence>